<evidence type="ECO:0000313" key="3">
    <source>
        <dbReference type="WBParaSite" id="Gr19_v10_g10231.t1"/>
    </source>
</evidence>
<feature type="transmembrane region" description="Helical" evidence="1">
    <location>
        <begin position="376"/>
        <end position="395"/>
    </location>
</feature>
<keyword evidence="1" id="KW-0812">Transmembrane</keyword>
<dbReference type="AlphaFoldDB" id="A0A914GS09"/>
<reference evidence="3" key="1">
    <citation type="submission" date="2022-11" db="UniProtKB">
        <authorList>
            <consortium name="WormBaseParasite"/>
        </authorList>
    </citation>
    <scope>IDENTIFICATION</scope>
</reference>
<accession>A0A914GS09</accession>
<feature type="transmembrane region" description="Helical" evidence="1">
    <location>
        <begin position="63"/>
        <end position="87"/>
    </location>
</feature>
<feature type="transmembrane region" description="Helical" evidence="1">
    <location>
        <begin position="6"/>
        <end position="24"/>
    </location>
</feature>
<keyword evidence="1" id="KW-0472">Membrane</keyword>
<feature type="transmembrane region" description="Helical" evidence="1">
    <location>
        <begin position="133"/>
        <end position="153"/>
    </location>
</feature>
<sequence length="420" mass="47865">MQIAFGSVGFGVFNLFVQYINVAFPRKQNEMRNTVFIALRYTSIVQNCYVATLSLYGSTKQSFLITTIVVATFLCFVGVCIIAWAFYNRCKWCRKFGLKQQLKQINRNFRHILVVYFGIFGGLYHFVGIDNLLAPFIAVVSSLLYALVYYCIAKNSIGEEYSKAPIRGQAPDSDDYIQQMLNAGLEKGGDGAEQHESLLVWLLLKECEIVENILDNELKVEVGRNCTALKSGKPLNSQNGPKMVAYLKRIEKEKQITVDGQQFVALFNILRQLVKEMSAGPAKDAIEAVFKQKLVPMPPSEMLQFAIQIWHIHSNNVHGHPQKRREHPRRRRKRANGESLLINSLAFIVVWFITSKLIIGSVKSGLSAIDETFKEYFYRIVFGIAIILFFLFQNAQNGQGQSFQRAIQSILSKLKNRRRH</sequence>
<feature type="transmembrane region" description="Helical" evidence="1">
    <location>
        <begin position="340"/>
        <end position="361"/>
    </location>
</feature>
<dbReference type="WBParaSite" id="Gr19_v10_g10231.t1">
    <property type="protein sequence ID" value="Gr19_v10_g10231.t1"/>
    <property type="gene ID" value="Gr19_v10_g10231"/>
</dbReference>
<keyword evidence="2" id="KW-1185">Reference proteome</keyword>
<keyword evidence="1" id="KW-1133">Transmembrane helix</keyword>
<organism evidence="2 3">
    <name type="scientific">Globodera rostochiensis</name>
    <name type="common">Golden nematode worm</name>
    <name type="synonym">Heterodera rostochiensis</name>
    <dbReference type="NCBI Taxonomy" id="31243"/>
    <lineage>
        <taxon>Eukaryota</taxon>
        <taxon>Metazoa</taxon>
        <taxon>Ecdysozoa</taxon>
        <taxon>Nematoda</taxon>
        <taxon>Chromadorea</taxon>
        <taxon>Rhabditida</taxon>
        <taxon>Tylenchina</taxon>
        <taxon>Tylenchomorpha</taxon>
        <taxon>Tylenchoidea</taxon>
        <taxon>Heteroderidae</taxon>
        <taxon>Heteroderinae</taxon>
        <taxon>Globodera</taxon>
    </lineage>
</organism>
<dbReference type="Proteomes" id="UP000887572">
    <property type="component" value="Unplaced"/>
</dbReference>
<feature type="transmembrane region" description="Helical" evidence="1">
    <location>
        <begin position="36"/>
        <end position="57"/>
    </location>
</feature>
<protein>
    <submittedName>
        <fullName evidence="3">Gustatory receptor</fullName>
    </submittedName>
</protein>
<name>A0A914GS09_GLORO</name>
<proteinExistence type="predicted"/>
<feature type="transmembrane region" description="Helical" evidence="1">
    <location>
        <begin position="108"/>
        <end position="127"/>
    </location>
</feature>
<evidence type="ECO:0000313" key="2">
    <source>
        <dbReference type="Proteomes" id="UP000887572"/>
    </source>
</evidence>
<evidence type="ECO:0000256" key="1">
    <source>
        <dbReference type="SAM" id="Phobius"/>
    </source>
</evidence>